<proteinExistence type="predicted"/>
<evidence type="ECO:0000313" key="2">
    <source>
        <dbReference type="Proteomes" id="UP000054826"/>
    </source>
</evidence>
<evidence type="ECO:0000313" key="1">
    <source>
        <dbReference type="EMBL" id="KRZ31381.1"/>
    </source>
</evidence>
<name>A0A0V1J9X7_TRIPS</name>
<dbReference type="Proteomes" id="UP000054826">
    <property type="component" value="Unassembled WGS sequence"/>
</dbReference>
<gene>
    <name evidence="1" type="ORF">T4C_7664</name>
</gene>
<sequence length="221" mass="24750">MTIHVLPTLVKNVLLVYWSSLRKDVKIRRTSCEIFGGRKSPTKSTKAPLLKILFNVSEQLRSSSIATDSCQLAFAPNISRLSNKAAPASHLIADTVCDQPFYINASFTFAGAKTFREMCFYTFVPFCSRWLVKTFSNSARSVLIHCAEDVVIYGRVGKSFADVKLRINLLKTHLGFVTAFWHCEFETFIKTMGVSKLLSGTNGSPVKHLNRLLIFSTKITV</sequence>
<dbReference type="EMBL" id="JYDV01000120">
    <property type="protein sequence ID" value="KRZ31381.1"/>
    <property type="molecule type" value="Genomic_DNA"/>
</dbReference>
<protein>
    <submittedName>
        <fullName evidence="1">Uncharacterized protein</fullName>
    </submittedName>
</protein>
<accession>A0A0V1J9X7</accession>
<comment type="caution">
    <text evidence="1">The sequence shown here is derived from an EMBL/GenBank/DDBJ whole genome shotgun (WGS) entry which is preliminary data.</text>
</comment>
<dbReference type="AlphaFoldDB" id="A0A0V1J9X7"/>
<organism evidence="1 2">
    <name type="scientific">Trichinella pseudospiralis</name>
    <name type="common">Parasitic roundworm</name>
    <dbReference type="NCBI Taxonomy" id="6337"/>
    <lineage>
        <taxon>Eukaryota</taxon>
        <taxon>Metazoa</taxon>
        <taxon>Ecdysozoa</taxon>
        <taxon>Nematoda</taxon>
        <taxon>Enoplea</taxon>
        <taxon>Dorylaimia</taxon>
        <taxon>Trichinellida</taxon>
        <taxon>Trichinellidae</taxon>
        <taxon>Trichinella</taxon>
    </lineage>
</organism>
<reference evidence="1 2" key="1">
    <citation type="submission" date="2015-01" db="EMBL/GenBank/DDBJ databases">
        <title>Evolution of Trichinella species and genotypes.</title>
        <authorList>
            <person name="Korhonen P.K."/>
            <person name="Edoardo P."/>
            <person name="Giuseppe L.R."/>
            <person name="Gasser R.B."/>
        </authorList>
    </citation>
    <scope>NUCLEOTIDE SEQUENCE [LARGE SCALE GENOMIC DNA]</scope>
    <source>
        <strain evidence="1">ISS176</strain>
    </source>
</reference>